<evidence type="ECO:0000259" key="1">
    <source>
        <dbReference type="Pfam" id="PF24864"/>
    </source>
</evidence>
<accession>A0AAF0DFJ2</accession>
<dbReference type="Proteomes" id="UP001219355">
    <property type="component" value="Chromosome 2"/>
</dbReference>
<dbReference type="Pfam" id="PF24864">
    <property type="entry name" value="DUF7730"/>
    <property type="match status" value="1"/>
</dbReference>
<gene>
    <name evidence="2" type="ORF">PRK78_003069</name>
</gene>
<evidence type="ECO:0000313" key="2">
    <source>
        <dbReference type="EMBL" id="WEW57602.1"/>
    </source>
</evidence>
<dbReference type="EMBL" id="CP120628">
    <property type="protein sequence ID" value="WEW57602.1"/>
    <property type="molecule type" value="Genomic_DNA"/>
</dbReference>
<name>A0AAF0DFJ2_9EURO</name>
<proteinExistence type="predicted"/>
<feature type="domain" description="DUF7730" evidence="1">
    <location>
        <begin position="18"/>
        <end position="100"/>
    </location>
</feature>
<keyword evidence="3" id="KW-1185">Reference proteome</keyword>
<protein>
    <recommendedName>
        <fullName evidence="1">DUF7730 domain-containing protein</fullName>
    </recommendedName>
</protein>
<organism evidence="2 3">
    <name type="scientific">Emydomyces testavorans</name>
    <dbReference type="NCBI Taxonomy" id="2070801"/>
    <lineage>
        <taxon>Eukaryota</taxon>
        <taxon>Fungi</taxon>
        <taxon>Dikarya</taxon>
        <taxon>Ascomycota</taxon>
        <taxon>Pezizomycotina</taxon>
        <taxon>Eurotiomycetes</taxon>
        <taxon>Eurotiomycetidae</taxon>
        <taxon>Onygenales</taxon>
        <taxon>Nannizziopsiaceae</taxon>
        <taxon>Emydomyces</taxon>
    </lineage>
</organism>
<dbReference type="AlphaFoldDB" id="A0AAF0DFJ2"/>
<sequence>MPSVDGSWERSLQDSSLRCGDELSVSGTDGDGATASLWVVAVLSKSFHLTMYAESIHFLYSTNTFSVEPNYFPPFSNMNHLFPSHCLASIRSLELLYPVATYRDLPVLDRFTSTISHIPSIFPRLRTFHIAISSWWMLCALEHWENFTADHTELVKSELLGTLDGLVRQFDGRLRECEVTVDPNYYEIVRLLEDESGIERPIETPVLHWSQKLSAKKYWRPVNEESDIRKSQLGYWIIMAC</sequence>
<reference evidence="2" key="1">
    <citation type="submission" date="2023-03" db="EMBL/GenBank/DDBJ databases">
        <title>Emydomyces testavorans Genome Sequence.</title>
        <authorList>
            <person name="Hoyer L."/>
        </authorList>
    </citation>
    <scope>NUCLEOTIDE SEQUENCE</scope>
    <source>
        <strain evidence="2">16-2883</strain>
    </source>
</reference>
<dbReference type="InterPro" id="IPR056632">
    <property type="entry name" value="DUF7730"/>
</dbReference>
<evidence type="ECO:0000313" key="3">
    <source>
        <dbReference type="Proteomes" id="UP001219355"/>
    </source>
</evidence>